<evidence type="ECO:0000313" key="4">
    <source>
        <dbReference type="Proteomes" id="UP000282084"/>
    </source>
</evidence>
<dbReference type="GO" id="GO:0051131">
    <property type="term" value="P:chaperone-mediated protein complex assembly"/>
    <property type="evidence" value="ECO:0007669"/>
    <property type="project" value="InterPro"/>
</dbReference>
<dbReference type="AlphaFoldDB" id="A0A495VYI9"/>
<dbReference type="GO" id="GO:0042128">
    <property type="term" value="P:nitrate assimilation"/>
    <property type="evidence" value="ECO:0007669"/>
    <property type="project" value="UniProtKB-KW"/>
</dbReference>
<evidence type="ECO:0000256" key="2">
    <source>
        <dbReference type="SAM" id="MobiDB-lite"/>
    </source>
</evidence>
<dbReference type="PANTHER" id="PTHR43680:SF2">
    <property type="entry name" value="NITRATE REDUCTASE MOLYBDENUM COFACTOR ASSEMBLY CHAPERONE NARJ"/>
    <property type="match status" value="1"/>
</dbReference>
<accession>A0A495VYI9</accession>
<dbReference type="OrthoDB" id="4307003at2"/>
<dbReference type="SUPFAM" id="SSF89155">
    <property type="entry name" value="TorD-like"/>
    <property type="match status" value="1"/>
</dbReference>
<dbReference type="InterPro" id="IPR036411">
    <property type="entry name" value="TorD-like_sf"/>
</dbReference>
<protein>
    <submittedName>
        <fullName evidence="3">Respiratory nitrate reductase chaperone NarJ</fullName>
    </submittedName>
</protein>
<dbReference type="Gene3D" id="1.10.3480.10">
    <property type="entry name" value="TorD-like"/>
    <property type="match status" value="1"/>
</dbReference>
<feature type="region of interest" description="Disordered" evidence="2">
    <location>
        <begin position="173"/>
        <end position="211"/>
    </location>
</feature>
<keyword evidence="1" id="KW-0534">Nitrate assimilation</keyword>
<evidence type="ECO:0000313" key="3">
    <source>
        <dbReference type="EMBL" id="RKT53807.1"/>
    </source>
</evidence>
<dbReference type="NCBIfam" id="TIGR00684">
    <property type="entry name" value="narJ"/>
    <property type="match status" value="1"/>
</dbReference>
<dbReference type="EMBL" id="RBXO01000001">
    <property type="protein sequence ID" value="RKT53807.1"/>
    <property type="molecule type" value="Genomic_DNA"/>
</dbReference>
<organism evidence="3 4">
    <name type="scientific">Saccharothrix australiensis</name>
    <dbReference type="NCBI Taxonomy" id="2072"/>
    <lineage>
        <taxon>Bacteria</taxon>
        <taxon>Bacillati</taxon>
        <taxon>Actinomycetota</taxon>
        <taxon>Actinomycetes</taxon>
        <taxon>Pseudonocardiales</taxon>
        <taxon>Pseudonocardiaceae</taxon>
        <taxon>Saccharothrix</taxon>
    </lineage>
</organism>
<evidence type="ECO:0000256" key="1">
    <source>
        <dbReference type="ARBA" id="ARBA00023063"/>
    </source>
</evidence>
<dbReference type="Pfam" id="PF02613">
    <property type="entry name" value="Nitrate_red_del"/>
    <property type="match status" value="1"/>
</dbReference>
<reference evidence="3 4" key="1">
    <citation type="submission" date="2018-10" db="EMBL/GenBank/DDBJ databases">
        <title>Sequencing the genomes of 1000 actinobacteria strains.</title>
        <authorList>
            <person name="Klenk H.-P."/>
        </authorList>
    </citation>
    <scope>NUCLEOTIDE SEQUENCE [LARGE SCALE GENOMIC DNA]</scope>
    <source>
        <strain evidence="3 4">DSM 43800</strain>
    </source>
</reference>
<dbReference type="GO" id="GO:0051082">
    <property type="term" value="F:unfolded protein binding"/>
    <property type="evidence" value="ECO:0007669"/>
    <property type="project" value="InterPro"/>
</dbReference>
<dbReference type="RefSeq" id="WP_121004563.1">
    <property type="nucleotide sequence ID" value="NZ_RBXO01000001.1"/>
</dbReference>
<name>A0A495VYI9_9PSEU</name>
<keyword evidence="4" id="KW-1185">Reference proteome</keyword>
<dbReference type="InterPro" id="IPR020945">
    <property type="entry name" value="DMSO/NO3_reduct_chaperone"/>
</dbReference>
<dbReference type="PANTHER" id="PTHR43680">
    <property type="entry name" value="NITRATE REDUCTASE MOLYBDENUM COFACTOR ASSEMBLY CHAPERONE"/>
    <property type="match status" value="1"/>
</dbReference>
<dbReference type="InterPro" id="IPR003765">
    <property type="entry name" value="NO3_reductase_chaperone_NarJ"/>
</dbReference>
<proteinExistence type="predicted"/>
<comment type="caution">
    <text evidence="3">The sequence shown here is derived from an EMBL/GenBank/DDBJ whole genome shotgun (WGS) entry which is preliminary data.</text>
</comment>
<gene>
    <name evidence="3" type="ORF">C8E97_2389</name>
</gene>
<dbReference type="Proteomes" id="UP000282084">
    <property type="component" value="Unassembled WGS sequence"/>
</dbReference>
<dbReference type="GO" id="GO:0016530">
    <property type="term" value="F:metallochaperone activity"/>
    <property type="evidence" value="ECO:0007669"/>
    <property type="project" value="TreeGrafter"/>
</dbReference>
<sequence>MTTRRSRAVGVLQHVAAHCLHYPDDGLLARLPLLRRCLAEVPRRQAPGVAALLDHLGSTSPVAAGRHYVEVFDTEADRCLHLTWFTDGETRRRGGSLATLQGVYRRHGFRPAGGELPDYLPVLLEFAAVAGAPGQALLAEFQPALDLLHRNLAAIGTPYAPVVAAVVATLPQRSDHRRPDHRRPVAVGGRPPTERVGVEPVLLGYPTPRPT</sequence>